<evidence type="ECO:0000313" key="2">
    <source>
        <dbReference type="Proteomes" id="UP000184609"/>
    </source>
</evidence>
<dbReference type="RefSeq" id="WP_073573504.1">
    <property type="nucleotide sequence ID" value="NZ_FRXN01000007.1"/>
</dbReference>
<sequence>MRKLIFLLGFIFLVSRYSFGQDIQYSQFYANPFHINPAFAGSTSESRVGVNFRNQWPSLDQSFIAYTAYADHFFEDISSGVGIVFSGAKESFTQSQQYEIGLVYSYRLQLGDKNFVQFGAQASYAGRESMFDKVILGSQLNIDNGQYYSSAGDLFEGDSKLSSFDAHAGILFYGEKYWIGGAAYHLLEPPVSYIEPDLYNLPVRYGVHGGYRIDLAPGNINDYFNNTDQERSLAFAFNYKKQGLYSQLDLGAEFYFQPLILGLWYRGLPTKYELPNNESLIALIGFSLKSGLEFGYSFDFSISKMGQSVSGGAHELSFRYVFVPRNGRKKRYAPLPTFRF</sequence>
<dbReference type="Pfam" id="PF11751">
    <property type="entry name" value="PorP_SprF"/>
    <property type="match status" value="1"/>
</dbReference>
<dbReference type="OrthoDB" id="1186563at2"/>
<dbReference type="NCBIfam" id="TIGR03519">
    <property type="entry name" value="T9SS_PorP_fam"/>
    <property type="match status" value="1"/>
</dbReference>
<accession>A0A1M7ZJX8</accession>
<dbReference type="STRING" id="1073327.SAMN04488108_3895"/>
<protein>
    <submittedName>
        <fullName evidence="1">Type IX secretion system membrane protein, PorP/SprF family</fullName>
    </submittedName>
</protein>
<dbReference type="Proteomes" id="UP000184609">
    <property type="component" value="Unassembled WGS sequence"/>
</dbReference>
<dbReference type="AlphaFoldDB" id="A0A1M7ZJX8"/>
<keyword evidence="2" id="KW-1185">Reference proteome</keyword>
<dbReference type="InterPro" id="IPR019861">
    <property type="entry name" value="PorP/SprF_Bacteroidetes"/>
</dbReference>
<evidence type="ECO:0000313" key="1">
    <source>
        <dbReference type="EMBL" id="SHO65188.1"/>
    </source>
</evidence>
<gene>
    <name evidence="1" type="ORF">SAMN04488108_3895</name>
</gene>
<organism evidence="1 2">
    <name type="scientific">Algoriphagus zhangzhouensis</name>
    <dbReference type="NCBI Taxonomy" id="1073327"/>
    <lineage>
        <taxon>Bacteria</taxon>
        <taxon>Pseudomonadati</taxon>
        <taxon>Bacteroidota</taxon>
        <taxon>Cytophagia</taxon>
        <taxon>Cytophagales</taxon>
        <taxon>Cyclobacteriaceae</taxon>
        <taxon>Algoriphagus</taxon>
    </lineage>
</organism>
<proteinExistence type="predicted"/>
<name>A0A1M7ZJX8_9BACT</name>
<reference evidence="2" key="1">
    <citation type="submission" date="2016-12" db="EMBL/GenBank/DDBJ databases">
        <authorList>
            <person name="Varghese N."/>
            <person name="Submissions S."/>
        </authorList>
    </citation>
    <scope>NUCLEOTIDE SEQUENCE [LARGE SCALE GENOMIC DNA]</scope>
    <source>
        <strain evidence="2">DSM 25035</strain>
    </source>
</reference>
<dbReference type="EMBL" id="FRXN01000007">
    <property type="protein sequence ID" value="SHO65188.1"/>
    <property type="molecule type" value="Genomic_DNA"/>
</dbReference>